<evidence type="ECO:0000256" key="1">
    <source>
        <dbReference type="ARBA" id="ARBA00022884"/>
    </source>
</evidence>
<dbReference type="PROSITE" id="PS50889">
    <property type="entry name" value="S4"/>
    <property type="match status" value="1"/>
</dbReference>
<dbReference type="PIRSF" id="PIRSF005578">
    <property type="entry name" value="TlyA"/>
    <property type="match status" value="1"/>
</dbReference>
<keyword evidence="4" id="KW-0808">Transferase</keyword>
<dbReference type="Pfam" id="PF01728">
    <property type="entry name" value="FtsJ"/>
    <property type="match status" value="1"/>
</dbReference>
<organism evidence="4">
    <name type="scientific">hydrothermal vent metagenome</name>
    <dbReference type="NCBI Taxonomy" id="652676"/>
    <lineage>
        <taxon>unclassified sequences</taxon>
        <taxon>metagenomes</taxon>
        <taxon>ecological metagenomes</taxon>
    </lineage>
</organism>
<evidence type="ECO:0000313" key="4">
    <source>
        <dbReference type="EMBL" id="VAW05676.1"/>
    </source>
</evidence>
<accession>A0A3B0TFD0</accession>
<sequence length="246" mass="25779">MKRVDRLLVERGVVASRSRGQQAIRDRCVKVDGVTIDRVSTLVSPTAELSVDPKANPYVSRAGGKLRAALDAFPVSVEGRRCVDLGASTGGFTDCLLQAGAASVVSVDVGTAQMHATIGANPAVTVVEGMHIAEANVPRLGGPFDLVVADLSFISMTRAAAHIARFVAANGDVIVLVKPQFEVGRGGLDKRGVVRDEKRRLVAVELARDALGKAGLCHKGEIPSPVRGASGNQEVLVWLNKDVSGV</sequence>
<protein>
    <submittedName>
        <fullName evidence="4">RNA binding methyltransferase FtsJ like</fullName>
    </submittedName>
</protein>
<evidence type="ECO:0000259" key="3">
    <source>
        <dbReference type="SMART" id="SM00363"/>
    </source>
</evidence>
<dbReference type="SUPFAM" id="SSF55174">
    <property type="entry name" value="Alpha-L RNA-binding motif"/>
    <property type="match status" value="1"/>
</dbReference>
<dbReference type="InterPro" id="IPR036986">
    <property type="entry name" value="S4_RNA-bd_sf"/>
</dbReference>
<dbReference type="SUPFAM" id="SSF53335">
    <property type="entry name" value="S-adenosyl-L-methionine-dependent methyltransferases"/>
    <property type="match status" value="1"/>
</dbReference>
<dbReference type="InterPro" id="IPR002942">
    <property type="entry name" value="S4_RNA-bd"/>
</dbReference>
<dbReference type="InterPro" id="IPR047048">
    <property type="entry name" value="TlyA"/>
</dbReference>
<dbReference type="InterPro" id="IPR004538">
    <property type="entry name" value="Hemolysin_A/TlyA"/>
</dbReference>
<dbReference type="GO" id="GO:0003723">
    <property type="term" value="F:RNA binding"/>
    <property type="evidence" value="ECO:0007669"/>
    <property type="project" value="UniProtKB-KW"/>
</dbReference>
<proteinExistence type="inferred from homology"/>
<dbReference type="InterPro" id="IPR029063">
    <property type="entry name" value="SAM-dependent_MTases_sf"/>
</dbReference>
<dbReference type="InterPro" id="IPR002877">
    <property type="entry name" value="RNA_MeTrfase_FtsJ_dom"/>
</dbReference>
<comment type="similarity">
    <text evidence="2">Belongs to the TlyA family.</text>
</comment>
<gene>
    <name evidence="4" type="ORF">MNBD_ACTINO02-795</name>
</gene>
<keyword evidence="4" id="KW-0489">Methyltransferase</keyword>
<dbReference type="EMBL" id="UOEK01000322">
    <property type="protein sequence ID" value="VAW05676.1"/>
    <property type="molecule type" value="Genomic_DNA"/>
</dbReference>
<dbReference type="AlphaFoldDB" id="A0A3B0TFD0"/>
<dbReference type="Gene3D" id="3.10.290.10">
    <property type="entry name" value="RNA-binding S4 domain"/>
    <property type="match status" value="1"/>
</dbReference>
<dbReference type="PANTHER" id="PTHR32319">
    <property type="entry name" value="BACTERIAL HEMOLYSIN-LIKE PROTEIN"/>
    <property type="match status" value="1"/>
</dbReference>
<name>A0A3B0TFD0_9ZZZZ</name>
<dbReference type="GO" id="GO:0032259">
    <property type="term" value="P:methylation"/>
    <property type="evidence" value="ECO:0007669"/>
    <property type="project" value="UniProtKB-KW"/>
</dbReference>
<dbReference type="GO" id="GO:0008168">
    <property type="term" value="F:methyltransferase activity"/>
    <property type="evidence" value="ECO:0007669"/>
    <property type="project" value="UniProtKB-KW"/>
</dbReference>
<dbReference type="CDD" id="cd02440">
    <property type="entry name" value="AdoMet_MTases"/>
    <property type="match status" value="1"/>
</dbReference>
<dbReference type="Pfam" id="PF01479">
    <property type="entry name" value="S4"/>
    <property type="match status" value="1"/>
</dbReference>
<dbReference type="CDD" id="cd00165">
    <property type="entry name" value="S4"/>
    <property type="match status" value="1"/>
</dbReference>
<keyword evidence="1" id="KW-0694">RNA-binding</keyword>
<reference evidence="4" key="1">
    <citation type="submission" date="2018-06" db="EMBL/GenBank/DDBJ databases">
        <authorList>
            <person name="Zhirakovskaya E."/>
        </authorList>
    </citation>
    <scope>NUCLEOTIDE SEQUENCE</scope>
</reference>
<feature type="domain" description="RNA-binding S4" evidence="3">
    <location>
        <begin position="2"/>
        <end position="67"/>
    </location>
</feature>
<evidence type="ECO:0000256" key="2">
    <source>
        <dbReference type="ARBA" id="ARBA00029460"/>
    </source>
</evidence>
<dbReference type="PANTHER" id="PTHR32319:SF0">
    <property type="entry name" value="BACTERIAL HEMOLYSIN-LIKE PROTEIN"/>
    <property type="match status" value="1"/>
</dbReference>
<dbReference type="Gene3D" id="3.40.50.150">
    <property type="entry name" value="Vaccinia Virus protein VP39"/>
    <property type="match status" value="1"/>
</dbReference>
<dbReference type="SMART" id="SM00363">
    <property type="entry name" value="S4"/>
    <property type="match status" value="1"/>
</dbReference>